<evidence type="ECO:0008006" key="4">
    <source>
        <dbReference type="Google" id="ProtNLM"/>
    </source>
</evidence>
<feature type="transmembrane region" description="Helical" evidence="1">
    <location>
        <begin position="283"/>
        <end position="303"/>
    </location>
</feature>
<protein>
    <recommendedName>
        <fullName evidence="4">Presenilin</fullName>
    </recommendedName>
</protein>
<keyword evidence="1" id="KW-0812">Transmembrane</keyword>
<dbReference type="AlphaFoldDB" id="A0AAD7UEY0"/>
<evidence type="ECO:0000256" key="1">
    <source>
        <dbReference type="SAM" id="Phobius"/>
    </source>
</evidence>
<proteinExistence type="predicted"/>
<dbReference type="GO" id="GO:0042500">
    <property type="term" value="F:aspartic endopeptidase activity, intramembrane cleaving"/>
    <property type="evidence" value="ECO:0007669"/>
    <property type="project" value="InterPro"/>
</dbReference>
<gene>
    <name evidence="2" type="ORF">CTAYLR_001230</name>
</gene>
<feature type="transmembrane region" description="Helical" evidence="1">
    <location>
        <begin position="92"/>
        <end position="114"/>
    </location>
</feature>
<dbReference type="PANTHER" id="PTHR10202">
    <property type="entry name" value="PRESENILIN"/>
    <property type="match status" value="1"/>
</dbReference>
<dbReference type="Pfam" id="PF01080">
    <property type="entry name" value="Presenilin"/>
    <property type="match status" value="2"/>
</dbReference>
<keyword evidence="3" id="KW-1185">Reference proteome</keyword>
<evidence type="ECO:0000313" key="2">
    <source>
        <dbReference type="EMBL" id="KAJ8602423.1"/>
    </source>
</evidence>
<keyword evidence="1" id="KW-0472">Membrane</keyword>
<sequence length="314" mass="32841">MTAWCDVRLATQQLGGVLGPLAANAVLVASLAQVLGLDPGGSAPFAALLPLRIGGATEAPIAAATNAAVIVALAAACTYLFAALYGLRCRMLVHWLVFAAFGAPLAWLSIEMLARIRCDWIVAVLVAWNAGVGVAWAVVYRAEHANPSLATAALVVAITALAWPFLCLDELTLWTTLAGLAVWDVFAVTSSLGAFRLILNERQRRIWMAEDYELPAGLLFETDSGFSLGSGDFLLYAVLVGRSSMRGTSNAAAATLGLVAGHSITVFWSVAKPDGDSVPALPAALLLGMLLYFAVASFIAPALRASLPLDVVYA</sequence>
<feature type="transmembrane region" description="Helical" evidence="1">
    <location>
        <begin position="172"/>
        <end position="199"/>
    </location>
</feature>
<dbReference type="InterPro" id="IPR042524">
    <property type="entry name" value="Presenilin_C"/>
</dbReference>
<dbReference type="InterPro" id="IPR001108">
    <property type="entry name" value="Peptidase_A22A"/>
</dbReference>
<evidence type="ECO:0000313" key="3">
    <source>
        <dbReference type="Proteomes" id="UP001230188"/>
    </source>
</evidence>
<dbReference type="Proteomes" id="UP001230188">
    <property type="component" value="Unassembled WGS sequence"/>
</dbReference>
<name>A0AAD7UEY0_9STRA</name>
<feature type="transmembrane region" description="Helical" evidence="1">
    <location>
        <begin position="251"/>
        <end position="271"/>
    </location>
</feature>
<dbReference type="Gene3D" id="1.10.472.100">
    <property type="entry name" value="Presenilin"/>
    <property type="match status" value="1"/>
</dbReference>
<keyword evidence="1" id="KW-1133">Transmembrane helix</keyword>
<comment type="caution">
    <text evidence="2">The sequence shown here is derived from an EMBL/GenBank/DDBJ whole genome shotgun (WGS) entry which is preliminary data.</text>
</comment>
<dbReference type="GO" id="GO:0006509">
    <property type="term" value="P:membrane protein ectodomain proteolysis"/>
    <property type="evidence" value="ECO:0007669"/>
    <property type="project" value="TreeGrafter"/>
</dbReference>
<feature type="transmembrane region" description="Helical" evidence="1">
    <location>
        <begin position="61"/>
        <end position="85"/>
    </location>
</feature>
<organism evidence="2 3">
    <name type="scientific">Chrysophaeum taylorii</name>
    <dbReference type="NCBI Taxonomy" id="2483200"/>
    <lineage>
        <taxon>Eukaryota</taxon>
        <taxon>Sar</taxon>
        <taxon>Stramenopiles</taxon>
        <taxon>Ochrophyta</taxon>
        <taxon>Pelagophyceae</taxon>
        <taxon>Pelagomonadales</taxon>
        <taxon>Pelagomonadaceae</taxon>
        <taxon>Chrysophaeum</taxon>
    </lineage>
</organism>
<accession>A0AAD7UEY0</accession>
<dbReference type="GO" id="GO:0016485">
    <property type="term" value="P:protein processing"/>
    <property type="evidence" value="ECO:0007669"/>
    <property type="project" value="InterPro"/>
</dbReference>
<reference evidence="2" key="1">
    <citation type="submission" date="2023-01" db="EMBL/GenBank/DDBJ databases">
        <title>Metagenome sequencing of chrysophaentin producing Chrysophaeum taylorii.</title>
        <authorList>
            <person name="Davison J."/>
            <person name="Bewley C."/>
        </authorList>
    </citation>
    <scope>NUCLEOTIDE SEQUENCE</scope>
    <source>
        <strain evidence="2">NIES-1699</strain>
    </source>
</reference>
<feature type="transmembrane region" description="Helical" evidence="1">
    <location>
        <begin position="147"/>
        <end position="166"/>
    </location>
</feature>
<dbReference type="EMBL" id="JAQMWT010000379">
    <property type="protein sequence ID" value="KAJ8602423.1"/>
    <property type="molecule type" value="Genomic_DNA"/>
</dbReference>
<dbReference type="GO" id="GO:0070765">
    <property type="term" value="C:gamma-secretase complex"/>
    <property type="evidence" value="ECO:0007669"/>
    <property type="project" value="TreeGrafter"/>
</dbReference>
<dbReference type="PANTHER" id="PTHR10202:SF13">
    <property type="entry name" value="PRESENILIN HOMOLOG"/>
    <property type="match status" value="1"/>
</dbReference>
<feature type="transmembrane region" description="Helical" evidence="1">
    <location>
        <begin position="120"/>
        <end position="140"/>
    </location>
</feature>